<dbReference type="InterPro" id="IPR059115">
    <property type="entry name" value="Rib"/>
</dbReference>
<feature type="domain" description="Rib" evidence="4">
    <location>
        <begin position="502"/>
        <end position="565"/>
    </location>
</feature>
<keyword evidence="2" id="KW-1133">Transmembrane helix</keyword>
<accession>A0ABY5AGB1</accession>
<keyword evidence="3" id="KW-0732">Signal</keyword>
<feature type="transmembrane region" description="Helical" evidence="2">
    <location>
        <begin position="611"/>
        <end position="630"/>
    </location>
</feature>
<protein>
    <submittedName>
        <fullName evidence="5">Rib/alpha-like domain-containing protein</fullName>
    </submittedName>
</protein>
<feature type="signal peptide" evidence="3">
    <location>
        <begin position="1"/>
        <end position="26"/>
    </location>
</feature>
<gene>
    <name evidence="5" type="ORF">NG665_07595</name>
</gene>
<dbReference type="Proteomes" id="UP001056109">
    <property type="component" value="Chromosome"/>
</dbReference>
<keyword evidence="2" id="KW-0472">Membrane</keyword>
<dbReference type="Pfam" id="PF08428">
    <property type="entry name" value="Rib"/>
    <property type="match status" value="1"/>
</dbReference>
<proteinExistence type="predicted"/>
<keyword evidence="2" id="KW-0812">Transmembrane</keyword>
<evidence type="ECO:0000256" key="2">
    <source>
        <dbReference type="SAM" id="Phobius"/>
    </source>
</evidence>
<evidence type="ECO:0000256" key="1">
    <source>
        <dbReference type="SAM" id="MobiDB-lite"/>
    </source>
</evidence>
<feature type="compositionally biased region" description="Pro residues" evidence="1">
    <location>
        <begin position="572"/>
        <end position="598"/>
    </location>
</feature>
<organism evidence="5 6">
    <name type="scientific">Arcanobacterium pinnipediorum</name>
    <dbReference type="NCBI Taxonomy" id="1503041"/>
    <lineage>
        <taxon>Bacteria</taxon>
        <taxon>Bacillati</taxon>
        <taxon>Actinomycetota</taxon>
        <taxon>Actinomycetes</taxon>
        <taxon>Actinomycetales</taxon>
        <taxon>Actinomycetaceae</taxon>
        <taxon>Arcanobacterium</taxon>
    </lineage>
</organism>
<evidence type="ECO:0000313" key="6">
    <source>
        <dbReference type="Proteomes" id="UP001056109"/>
    </source>
</evidence>
<evidence type="ECO:0000313" key="5">
    <source>
        <dbReference type="EMBL" id="USR79233.1"/>
    </source>
</evidence>
<name>A0ABY5AGB1_9ACTO</name>
<dbReference type="EMBL" id="CP099547">
    <property type="protein sequence ID" value="USR79233.1"/>
    <property type="molecule type" value="Genomic_DNA"/>
</dbReference>
<reference evidence="5" key="1">
    <citation type="submission" date="2022-06" db="EMBL/GenBank/DDBJ databases">
        <title>Complete Genome Sequence of Arcanobacterium pinnipediorum strain DSM 28752 isolated from a harbour seal.</title>
        <authorList>
            <person name="Borowiak M."/>
            <person name="Kreitlow A."/>
            <person name="Alssahen M."/>
            <person name="Malorny B."/>
            <person name="Laemmler C."/>
            <person name="Prenger-Berninghoff E."/>
            <person name="Siebert U."/>
            <person name="Ploetz M."/>
            <person name="Abdulmawjood A."/>
        </authorList>
    </citation>
    <scope>NUCLEOTIDE SEQUENCE</scope>
    <source>
        <strain evidence="5">DSM 28752</strain>
    </source>
</reference>
<evidence type="ECO:0000256" key="3">
    <source>
        <dbReference type="SAM" id="SignalP"/>
    </source>
</evidence>
<sequence>MRIKKIIISPILAAGLVIGFAPSALAAEEFAVTATTTLDELKVALADETTQRVIFTENANFDGGIVINHPMTFVVNDGIAVNFTTGVGHALDIKSEFVFNNMGTVNLVSSGGYGVKINQKTPGQSVVFMGDGRDGSAINVGPTKNYGIDGQLLNGPFTVKDMALNVATGPDTVEGPMIFAKQTGESVDAKVVFDNVALNLDHSSTTSVWRPALYSEREITFRNSAVRSQTVRNYNMSFVAGAPATFDNSTVDLVTTADAVTEGFWIFKKPFVAINTAGNTVNILNSTISSDIQATGATHEAFQFQDSTYNIDSSVVVGDSLGVDSKQTAGSHLKITGDSKVQIPGTSDMPNAKITTVIDGGTVVLPPTTVAKNSIGQDLREFISDADTTEVSIDLEGNPYTYKVTKESDDSMKHVWAPAVMVDYYVNQDDAQSADTRTLIAGTNIAEPLNATTFFTQPDVPAGFAGKFVIFDPTPGPEFTSMSTVSQDTKITFTTTPLPDVETVDITVMVGDPVGATDGIVDLPKDASVEIITPADVSVPGKTTQTVKITFGDGSMVTKIINVTVIERKVPDPTPTDPTPTDPTPTDPTPTDPTPMPTDKPLAQTGASISVAGWIAAILLAGGAGIIFAIKNRQRS</sequence>
<evidence type="ECO:0000259" key="4">
    <source>
        <dbReference type="Pfam" id="PF08428"/>
    </source>
</evidence>
<dbReference type="RefSeq" id="WP_252673107.1">
    <property type="nucleotide sequence ID" value="NZ_CP099547.1"/>
</dbReference>
<keyword evidence="6" id="KW-1185">Reference proteome</keyword>
<feature type="region of interest" description="Disordered" evidence="1">
    <location>
        <begin position="569"/>
        <end position="603"/>
    </location>
</feature>
<feature type="chain" id="PRO_5045346482" evidence="3">
    <location>
        <begin position="27"/>
        <end position="636"/>
    </location>
</feature>